<dbReference type="AlphaFoldDB" id="A0A834NCC1"/>
<keyword evidence="2" id="KW-1185">Reference proteome</keyword>
<protein>
    <submittedName>
        <fullName evidence="1">Uncharacterized protein</fullName>
    </submittedName>
</protein>
<dbReference type="Proteomes" id="UP000614350">
    <property type="component" value="Unassembled WGS sequence"/>
</dbReference>
<reference evidence="1" key="1">
    <citation type="journal article" date="2020" name="G3 (Bethesda)">
        <title>High-Quality Assemblies for Three Invasive Social Wasps from the &lt;i&gt;Vespula&lt;/i&gt; Genus.</title>
        <authorList>
            <person name="Harrop T.W.R."/>
            <person name="Guhlin J."/>
            <person name="McLaughlin G.M."/>
            <person name="Permina E."/>
            <person name="Stockwell P."/>
            <person name="Gilligan J."/>
            <person name="Le Lec M.F."/>
            <person name="Gruber M.A.M."/>
            <person name="Quinn O."/>
            <person name="Lovegrove M."/>
            <person name="Duncan E.J."/>
            <person name="Remnant E.J."/>
            <person name="Van Eeckhoven J."/>
            <person name="Graham B."/>
            <person name="Knapp R.A."/>
            <person name="Langford K.W."/>
            <person name="Kronenberg Z."/>
            <person name="Press M.O."/>
            <person name="Eacker S.M."/>
            <person name="Wilson-Rankin E.E."/>
            <person name="Purcell J."/>
            <person name="Lester P.J."/>
            <person name="Dearden P.K."/>
        </authorList>
    </citation>
    <scope>NUCLEOTIDE SEQUENCE</scope>
    <source>
        <strain evidence="1">Marl-1</strain>
    </source>
</reference>
<accession>A0A834NCC1</accession>
<gene>
    <name evidence="1" type="ORF">HZH66_005186</name>
</gene>
<comment type="caution">
    <text evidence="1">The sequence shown here is derived from an EMBL/GenBank/DDBJ whole genome shotgun (WGS) entry which is preliminary data.</text>
</comment>
<proteinExistence type="predicted"/>
<dbReference type="EMBL" id="JACSEA010000004">
    <property type="protein sequence ID" value="KAF7402919.1"/>
    <property type="molecule type" value="Genomic_DNA"/>
</dbReference>
<evidence type="ECO:0000313" key="1">
    <source>
        <dbReference type="EMBL" id="KAF7402919.1"/>
    </source>
</evidence>
<name>A0A834NCC1_VESVU</name>
<evidence type="ECO:0000313" key="2">
    <source>
        <dbReference type="Proteomes" id="UP000614350"/>
    </source>
</evidence>
<organism evidence="1 2">
    <name type="scientific">Vespula vulgaris</name>
    <name type="common">Yellow jacket</name>
    <name type="synonym">Wasp</name>
    <dbReference type="NCBI Taxonomy" id="7454"/>
    <lineage>
        <taxon>Eukaryota</taxon>
        <taxon>Metazoa</taxon>
        <taxon>Ecdysozoa</taxon>
        <taxon>Arthropoda</taxon>
        <taxon>Hexapoda</taxon>
        <taxon>Insecta</taxon>
        <taxon>Pterygota</taxon>
        <taxon>Neoptera</taxon>
        <taxon>Endopterygota</taxon>
        <taxon>Hymenoptera</taxon>
        <taxon>Apocrita</taxon>
        <taxon>Aculeata</taxon>
        <taxon>Vespoidea</taxon>
        <taxon>Vespidae</taxon>
        <taxon>Vespinae</taxon>
        <taxon>Vespula</taxon>
    </lineage>
</organism>
<sequence length="85" mass="8943">MRRAVPCSAATRHDQVLITSVPGALKRQSTEYTDAAASSKNNISLNRANYITRRQPVVAVAGATVTEVAKAAAIVVLVVVKVVVV</sequence>